<organism evidence="2 3">
    <name type="scientific">Apodospora peruviana</name>
    <dbReference type="NCBI Taxonomy" id="516989"/>
    <lineage>
        <taxon>Eukaryota</taxon>
        <taxon>Fungi</taxon>
        <taxon>Dikarya</taxon>
        <taxon>Ascomycota</taxon>
        <taxon>Pezizomycotina</taxon>
        <taxon>Sordariomycetes</taxon>
        <taxon>Sordariomycetidae</taxon>
        <taxon>Sordariales</taxon>
        <taxon>Lasiosphaeriaceae</taxon>
        <taxon>Apodospora</taxon>
    </lineage>
</organism>
<reference evidence="2" key="2">
    <citation type="submission" date="2023-06" db="EMBL/GenBank/DDBJ databases">
        <authorList>
            <consortium name="Lawrence Berkeley National Laboratory"/>
            <person name="Haridas S."/>
            <person name="Hensen N."/>
            <person name="Bonometti L."/>
            <person name="Westerberg I."/>
            <person name="Brannstrom I.O."/>
            <person name="Guillou S."/>
            <person name="Cros-Aarteil S."/>
            <person name="Calhoun S."/>
            <person name="Kuo A."/>
            <person name="Mondo S."/>
            <person name="Pangilinan J."/>
            <person name="Riley R."/>
            <person name="Labutti K."/>
            <person name="Andreopoulos B."/>
            <person name="Lipzen A."/>
            <person name="Chen C."/>
            <person name="Yanf M."/>
            <person name="Daum C."/>
            <person name="Ng V."/>
            <person name="Clum A."/>
            <person name="Steindorff A."/>
            <person name="Ohm R."/>
            <person name="Martin F."/>
            <person name="Silar P."/>
            <person name="Natvig D."/>
            <person name="Lalanne C."/>
            <person name="Gautier V."/>
            <person name="Ament-Velasquez S.L."/>
            <person name="Kruys A."/>
            <person name="Hutchinson M.I."/>
            <person name="Powell A.J."/>
            <person name="Barry K."/>
            <person name="Miller A.N."/>
            <person name="Grigoriev I.V."/>
            <person name="Debuchy R."/>
            <person name="Gladieux P."/>
            <person name="Thoren M.H."/>
            <person name="Johannesson H."/>
        </authorList>
    </citation>
    <scope>NUCLEOTIDE SEQUENCE</scope>
    <source>
        <strain evidence="2">CBS 118394</strain>
    </source>
</reference>
<feature type="region of interest" description="Disordered" evidence="1">
    <location>
        <begin position="446"/>
        <end position="499"/>
    </location>
</feature>
<proteinExistence type="predicted"/>
<evidence type="ECO:0000313" key="3">
    <source>
        <dbReference type="Proteomes" id="UP001283341"/>
    </source>
</evidence>
<dbReference type="AlphaFoldDB" id="A0AAE0IAP4"/>
<dbReference type="EMBL" id="JAUEDM010000003">
    <property type="protein sequence ID" value="KAK3321639.1"/>
    <property type="molecule type" value="Genomic_DNA"/>
</dbReference>
<sequence>MSEYTDPGIAFRETIVQGRDGSDWSLAKPVDMDFSSWDSWHWRCGRRDKKGMRVNGPRSLVEIATRVVGDNIHTSSAEIMADLPTRLLWRVCGDLQSRGGLCFHAWKIFSKHLVAAAATGDPDSSTIPMELYRYRKQIRYPSRELSYYTAPLDSSPTVDFLTFLSIHQVAAFQADELLGLARLKNLAILEIVENGTLDPQDKVSDHLIKGWSEMEDPFALLRILKINSNRTLTWRSLQYISKFPSLVFYDISGPSPLWVPIHDSDIAVRHGWMLFDEDLSRLSVLGNSFDRYIEQLLQPRMLGGRATTQDLTSAIILLGTLYRVGSNPVKVTKAAAANSALESMDAERNRIWKELLDTAASATITRTSEVTPEHWGIWVYALLEQLRVGPTLQNLGVDCVQASVAGVAMPPVPFAYLQLRGSGEQATTARQFRVYTFRRMNPGTVPLLSEGWKPGNAQGGTGPSTNARSDPKSNSQGTQVKPRKRQKLQDVMSTFGTGG</sequence>
<evidence type="ECO:0000313" key="2">
    <source>
        <dbReference type="EMBL" id="KAK3321639.1"/>
    </source>
</evidence>
<name>A0AAE0IAP4_9PEZI</name>
<accession>A0AAE0IAP4</accession>
<evidence type="ECO:0000256" key="1">
    <source>
        <dbReference type="SAM" id="MobiDB-lite"/>
    </source>
</evidence>
<keyword evidence="3" id="KW-1185">Reference proteome</keyword>
<comment type="caution">
    <text evidence="2">The sequence shown here is derived from an EMBL/GenBank/DDBJ whole genome shotgun (WGS) entry which is preliminary data.</text>
</comment>
<reference evidence="2" key="1">
    <citation type="journal article" date="2023" name="Mol. Phylogenet. Evol.">
        <title>Genome-scale phylogeny and comparative genomics of the fungal order Sordariales.</title>
        <authorList>
            <person name="Hensen N."/>
            <person name="Bonometti L."/>
            <person name="Westerberg I."/>
            <person name="Brannstrom I.O."/>
            <person name="Guillou S."/>
            <person name="Cros-Aarteil S."/>
            <person name="Calhoun S."/>
            <person name="Haridas S."/>
            <person name="Kuo A."/>
            <person name="Mondo S."/>
            <person name="Pangilinan J."/>
            <person name="Riley R."/>
            <person name="LaButti K."/>
            <person name="Andreopoulos B."/>
            <person name="Lipzen A."/>
            <person name="Chen C."/>
            <person name="Yan M."/>
            <person name="Daum C."/>
            <person name="Ng V."/>
            <person name="Clum A."/>
            <person name="Steindorff A."/>
            <person name="Ohm R.A."/>
            <person name="Martin F."/>
            <person name="Silar P."/>
            <person name="Natvig D.O."/>
            <person name="Lalanne C."/>
            <person name="Gautier V."/>
            <person name="Ament-Velasquez S.L."/>
            <person name="Kruys A."/>
            <person name="Hutchinson M.I."/>
            <person name="Powell A.J."/>
            <person name="Barry K."/>
            <person name="Miller A.N."/>
            <person name="Grigoriev I.V."/>
            <person name="Debuchy R."/>
            <person name="Gladieux P."/>
            <person name="Hiltunen Thoren M."/>
            <person name="Johannesson H."/>
        </authorList>
    </citation>
    <scope>NUCLEOTIDE SEQUENCE</scope>
    <source>
        <strain evidence="2">CBS 118394</strain>
    </source>
</reference>
<protein>
    <submittedName>
        <fullName evidence="2">Uncharacterized protein</fullName>
    </submittedName>
</protein>
<dbReference type="Proteomes" id="UP001283341">
    <property type="component" value="Unassembled WGS sequence"/>
</dbReference>
<feature type="compositionally biased region" description="Polar residues" evidence="1">
    <location>
        <begin position="463"/>
        <end position="479"/>
    </location>
</feature>
<gene>
    <name evidence="2" type="ORF">B0H66DRAFT_177250</name>
</gene>